<name>A0A4E0QLZ7_9GAMM</name>
<comment type="caution">
    <text evidence="2">The sequence shown here is derived from an EMBL/GenBank/DDBJ whole genome shotgun (WGS) entry which is preliminary data.</text>
</comment>
<gene>
    <name evidence="2" type="ORF">PN36_27515</name>
</gene>
<dbReference type="Proteomes" id="UP000030428">
    <property type="component" value="Unassembled WGS sequence"/>
</dbReference>
<dbReference type="AlphaFoldDB" id="A0A4E0QLZ7"/>
<evidence type="ECO:0000313" key="3">
    <source>
        <dbReference type="Proteomes" id="UP000030428"/>
    </source>
</evidence>
<keyword evidence="3" id="KW-1185">Reference proteome</keyword>
<feature type="region of interest" description="Disordered" evidence="1">
    <location>
        <begin position="58"/>
        <end position="81"/>
    </location>
</feature>
<protein>
    <recommendedName>
        <fullName evidence="4">Helix-turn-helix domain-containing protein</fullName>
    </recommendedName>
</protein>
<dbReference type="EMBL" id="JSZA02000170">
    <property type="protein sequence ID" value="TGO02283.1"/>
    <property type="molecule type" value="Genomic_DNA"/>
</dbReference>
<reference evidence="2 3" key="1">
    <citation type="journal article" date="2016" name="Front. Microbiol.">
        <title>Single-Cell (Meta-)Genomics of a Dimorphic Candidatus Thiomargarita nelsonii Reveals Genomic Plasticity.</title>
        <authorList>
            <person name="Flood B.E."/>
            <person name="Fliss P."/>
            <person name="Jones D.S."/>
            <person name="Dick G.J."/>
            <person name="Jain S."/>
            <person name="Kaster A.K."/>
            <person name="Winkel M."/>
            <person name="Mussmann M."/>
            <person name="Bailey J."/>
        </authorList>
    </citation>
    <scope>NUCLEOTIDE SEQUENCE [LARGE SCALE GENOMIC DNA]</scope>
    <source>
        <strain evidence="2">Hydrate Ridge</strain>
    </source>
</reference>
<accession>A0A4E0QLZ7</accession>
<evidence type="ECO:0000256" key="1">
    <source>
        <dbReference type="SAM" id="MobiDB-lite"/>
    </source>
</evidence>
<sequence length="139" mass="15420">MEKLSIKEASERFGLSRARLYQLLDKEAIVGHKSTMRGRGAGSWINSNSLSAHIENRLEKQRQGGRQGGRHKGGRPPTKADGMYVPITEACNVSGYSAVHIYRLLKQGSIASKKNGTVLIYLPDLLKYKKKSNYNKTSA</sequence>
<proteinExistence type="predicted"/>
<evidence type="ECO:0000313" key="2">
    <source>
        <dbReference type="EMBL" id="TGO02283.1"/>
    </source>
</evidence>
<organism evidence="2 3">
    <name type="scientific">Candidatus Thiomargarita nelsonii</name>
    <dbReference type="NCBI Taxonomy" id="1003181"/>
    <lineage>
        <taxon>Bacteria</taxon>
        <taxon>Pseudomonadati</taxon>
        <taxon>Pseudomonadota</taxon>
        <taxon>Gammaproteobacteria</taxon>
        <taxon>Thiotrichales</taxon>
        <taxon>Thiotrichaceae</taxon>
        <taxon>Thiomargarita</taxon>
    </lineage>
</organism>
<evidence type="ECO:0008006" key="4">
    <source>
        <dbReference type="Google" id="ProtNLM"/>
    </source>
</evidence>